<protein>
    <submittedName>
        <fullName evidence="1">Uncharacterized protein</fullName>
    </submittedName>
</protein>
<keyword evidence="2" id="KW-1185">Reference proteome</keyword>
<sequence length="143" mass="15197">MKGVSAAIQFNTKGDPTHTAHHQHALVSRPQQQEQKWRGDFFAGFGCRKEGKAVEGTFLLLLRTPPPPHLHISTASSALSASSASSTHPSISLIVQPPPLPPPPGLDSTGGFILLLLGADGPRLPESKGQRLCETLSSHIICQ</sequence>
<gene>
    <name evidence="1" type="ORF">EYF80_000132</name>
</gene>
<comment type="caution">
    <text evidence="1">The sequence shown here is derived from an EMBL/GenBank/DDBJ whole genome shotgun (WGS) entry which is preliminary data.</text>
</comment>
<dbReference type="EMBL" id="SRLO01000001">
    <property type="protein sequence ID" value="TNN89529.1"/>
    <property type="molecule type" value="Genomic_DNA"/>
</dbReference>
<dbReference type="AlphaFoldDB" id="A0A4Z2JGV0"/>
<accession>A0A4Z2JGV0</accession>
<dbReference type="Proteomes" id="UP000314294">
    <property type="component" value="Unassembled WGS sequence"/>
</dbReference>
<proteinExistence type="predicted"/>
<organism evidence="1 2">
    <name type="scientific">Liparis tanakae</name>
    <name type="common">Tanaka's snailfish</name>
    <dbReference type="NCBI Taxonomy" id="230148"/>
    <lineage>
        <taxon>Eukaryota</taxon>
        <taxon>Metazoa</taxon>
        <taxon>Chordata</taxon>
        <taxon>Craniata</taxon>
        <taxon>Vertebrata</taxon>
        <taxon>Euteleostomi</taxon>
        <taxon>Actinopterygii</taxon>
        <taxon>Neopterygii</taxon>
        <taxon>Teleostei</taxon>
        <taxon>Neoteleostei</taxon>
        <taxon>Acanthomorphata</taxon>
        <taxon>Eupercaria</taxon>
        <taxon>Perciformes</taxon>
        <taxon>Cottioidei</taxon>
        <taxon>Cottales</taxon>
        <taxon>Liparidae</taxon>
        <taxon>Liparis</taxon>
    </lineage>
</organism>
<evidence type="ECO:0000313" key="2">
    <source>
        <dbReference type="Proteomes" id="UP000314294"/>
    </source>
</evidence>
<name>A0A4Z2JGV0_9TELE</name>
<reference evidence="1 2" key="1">
    <citation type="submission" date="2019-03" db="EMBL/GenBank/DDBJ databases">
        <title>First draft genome of Liparis tanakae, snailfish: a comprehensive survey of snailfish specific genes.</title>
        <authorList>
            <person name="Kim W."/>
            <person name="Song I."/>
            <person name="Jeong J.-H."/>
            <person name="Kim D."/>
            <person name="Kim S."/>
            <person name="Ryu S."/>
            <person name="Song J.Y."/>
            <person name="Lee S.K."/>
        </authorList>
    </citation>
    <scope>NUCLEOTIDE SEQUENCE [LARGE SCALE GENOMIC DNA]</scope>
    <source>
        <tissue evidence="1">Muscle</tissue>
    </source>
</reference>
<evidence type="ECO:0000313" key="1">
    <source>
        <dbReference type="EMBL" id="TNN89529.1"/>
    </source>
</evidence>